<feature type="compositionally biased region" description="Low complexity" evidence="6">
    <location>
        <begin position="428"/>
        <end position="439"/>
    </location>
</feature>
<feature type="coiled-coil region" evidence="5">
    <location>
        <begin position="270"/>
        <end position="318"/>
    </location>
</feature>
<feature type="domain" description="F-BAR" evidence="8">
    <location>
        <begin position="112"/>
        <end position="379"/>
    </location>
</feature>
<evidence type="ECO:0000256" key="3">
    <source>
        <dbReference type="PROSITE-ProRule" id="PRU00192"/>
    </source>
</evidence>
<evidence type="ECO:0000256" key="5">
    <source>
        <dbReference type="SAM" id="Coils"/>
    </source>
</evidence>
<evidence type="ECO:0000313" key="10">
    <source>
        <dbReference type="WBParaSite" id="Pan_g11797.t1"/>
    </source>
</evidence>
<dbReference type="InterPro" id="IPR031160">
    <property type="entry name" value="F_BAR_dom"/>
</dbReference>
<name>A0A7E4US44_PANRE</name>
<dbReference type="PANTHER" id="PTHR15735">
    <property type="entry name" value="FCH AND DOUBLE SH3 DOMAINS PROTEIN"/>
    <property type="match status" value="1"/>
</dbReference>
<dbReference type="PANTHER" id="PTHR15735:SF12">
    <property type="entry name" value="CDC42-INTERACTING PROTEIN 4, ISOFORM B"/>
    <property type="match status" value="1"/>
</dbReference>
<feature type="domain" description="SH3" evidence="7">
    <location>
        <begin position="672"/>
        <end position="735"/>
    </location>
</feature>
<dbReference type="SMART" id="SM00326">
    <property type="entry name" value="SH3"/>
    <property type="match status" value="1"/>
</dbReference>
<dbReference type="FunFam" id="2.30.30.40:FF:000203">
    <property type="entry name" value="Cdc42-interacting protein 4, isoform F"/>
    <property type="match status" value="1"/>
</dbReference>
<evidence type="ECO:0000259" key="8">
    <source>
        <dbReference type="PROSITE" id="PS51741"/>
    </source>
</evidence>
<feature type="region of interest" description="Disordered" evidence="6">
    <location>
        <begin position="559"/>
        <end position="661"/>
    </location>
</feature>
<evidence type="ECO:0000256" key="6">
    <source>
        <dbReference type="SAM" id="MobiDB-lite"/>
    </source>
</evidence>
<feature type="coiled-coil region" evidence="5">
    <location>
        <begin position="483"/>
        <end position="510"/>
    </location>
</feature>
<keyword evidence="1 3" id="KW-0728">SH3 domain</keyword>
<evidence type="ECO:0000256" key="4">
    <source>
        <dbReference type="PROSITE-ProRule" id="PRU01077"/>
    </source>
</evidence>
<dbReference type="Proteomes" id="UP000492821">
    <property type="component" value="Unassembled WGS sequence"/>
</dbReference>
<dbReference type="SUPFAM" id="SSF103657">
    <property type="entry name" value="BAR/IMD domain-like"/>
    <property type="match status" value="1"/>
</dbReference>
<reference evidence="10" key="2">
    <citation type="submission" date="2020-10" db="UniProtKB">
        <authorList>
            <consortium name="WormBaseParasite"/>
        </authorList>
    </citation>
    <scope>IDENTIFICATION</scope>
</reference>
<dbReference type="InterPro" id="IPR057870">
    <property type="entry name" value="HR1_TOCA"/>
</dbReference>
<dbReference type="InterPro" id="IPR036028">
    <property type="entry name" value="SH3-like_dom_sf"/>
</dbReference>
<keyword evidence="9" id="KW-1185">Reference proteome</keyword>
<feature type="compositionally biased region" description="Low complexity" evidence="6">
    <location>
        <begin position="577"/>
        <end position="614"/>
    </location>
</feature>
<evidence type="ECO:0000313" key="9">
    <source>
        <dbReference type="Proteomes" id="UP000492821"/>
    </source>
</evidence>
<dbReference type="WBParaSite" id="Pan_g11797.t1">
    <property type="protein sequence ID" value="Pan_g11797.t1"/>
    <property type="gene ID" value="Pan_g11797"/>
</dbReference>
<dbReference type="PROSITE" id="PS50002">
    <property type="entry name" value="SH3"/>
    <property type="match status" value="1"/>
</dbReference>
<dbReference type="Gene3D" id="2.30.30.40">
    <property type="entry name" value="SH3 Domains"/>
    <property type="match status" value="1"/>
</dbReference>
<proteinExistence type="predicted"/>
<feature type="region of interest" description="Disordered" evidence="6">
    <location>
        <begin position="413"/>
        <end position="477"/>
    </location>
</feature>
<dbReference type="Pfam" id="PF25610">
    <property type="entry name" value="HR1_TOCA"/>
    <property type="match status" value="1"/>
</dbReference>
<feature type="region of interest" description="Disordered" evidence="6">
    <location>
        <begin position="48"/>
        <end position="69"/>
    </location>
</feature>
<organism evidence="9 10">
    <name type="scientific">Panagrellus redivivus</name>
    <name type="common">Microworm</name>
    <dbReference type="NCBI Taxonomy" id="6233"/>
    <lineage>
        <taxon>Eukaryota</taxon>
        <taxon>Metazoa</taxon>
        <taxon>Ecdysozoa</taxon>
        <taxon>Nematoda</taxon>
        <taxon>Chromadorea</taxon>
        <taxon>Rhabditida</taxon>
        <taxon>Tylenchina</taxon>
        <taxon>Panagrolaimomorpha</taxon>
        <taxon>Panagrolaimoidea</taxon>
        <taxon>Panagrolaimidae</taxon>
        <taxon>Panagrellus</taxon>
    </lineage>
</organism>
<feature type="compositionally biased region" description="Low complexity" evidence="6">
    <location>
        <begin position="652"/>
        <end position="661"/>
    </location>
</feature>
<dbReference type="AlphaFoldDB" id="A0A7E4US44"/>
<dbReference type="PROSITE" id="PS51741">
    <property type="entry name" value="F_BAR"/>
    <property type="match status" value="1"/>
</dbReference>
<reference evidence="9" key="1">
    <citation type="journal article" date="2013" name="Genetics">
        <title>The draft genome and transcriptome of Panagrellus redivivus are shaped by the harsh demands of a free-living lifestyle.</title>
        <authorList>
            <person name="Srinivasan J."/>
            <person name="Dillman A.R."/>
            <person name="Macchietto M.G."/>
            <person name="Heikkinen L."/>
            <person name="Lakso M."/>
            <person name="Fracchia K.M."/>
            <person name="Antoshechkin I."/>
            <person name="Mortazavi A."/>
            <person name="Wong G."/>
            <person name="Sternberg P.W."/>
        </authorList>
    </citation>
    <scope>NUCLEOTIDE SEQUENCE [LARGE SCALE GENOMIC DNA]</scope>
    <source>
        <strain evidence="9">MT8872</strain>
    </source>
</reference>
<dbReference type="Pfam" id="PF00611">
    <property type="entry name" value="FCH"/>
    <property type="match status" value="1"/>
</dbReference>
<evidence type="ECO:0000256" key="1">
    <source>
        <dbReference type="ARBA" id="ARBA00022443"/>
    </source>
</evidence>
<accession>A0A7E4US44</accession>
<dbReference type="Gene3D" id="6.10.140.470">
    <property type="match status" value="1"/>
</dbReference>
<dbReference type="Gene3D" id="1.20.1270.60">
    <property type="entry name" value="Arfaptin homology (AH) domain/BAR domain"/>
    <property type="match status" value="1"/>
</dbReference>
<dbReference type="CDD" id="cd11911">
    <property type="entry name" value="SH3_CIP4-like"/>
    <property type="match status" value="1"/>
</dbReference>
<evidence type="ECO:0000256" key="2">
    <source>
        <dbReference type="ARBA" id="ARBA00023054"/>
    </source>
</evidence>
<dbReference type="Pfam" id="PF00018">
    <property type="entry name" value="SH3_1"/>
    <property type="match status" value="1"/>
</dbReference>
<sequence>MSLSSVSSFDSFYASDSQYSHSYQQPSPVYSHRPTAAVKAMPIMAHEAPQSRGLSGKSRPASFMTHAEASSTVSKAQKLSLKAQKLKLSSLGSELSHSCSALYAMLTEPVSPDGGSSFHSGCDQTDAVAAHSQRGIEFFEKYGHFVKERAAIEEEYASKLRLLAKKNLSLGKKKDDTEQQAFSYVASFCAMLKEIESLANQHEMISDRLRKDIHPFVVNKCGTLRQVRKHHQSELNAMNVNLERTVEAMAKMQRSYMKAFKEAENAYMKNEKNEKNMDLSRADLEKSRNNVTHKNKLCEEAKQGYAAALEQANQAKRDHFEMKLPQLLANMRATDVERINDTQGAMKKTIEAETSVLKIIQACYDEMLRAVDAINPQADMQVVVDQNVSGYACPPPFEFHDLGDPGNCLISDGHDNGATMKRGTLPLSSKNGSNGSAKSIGRRQSMHQKFFGGGNAEKPVKSISNGSAASSGDYATLPPQQRCRKIQGKLEELQKERDRLQNSLMGAEKMLSVYKTNPKLGKASDVEPDLLQYRKQLASMDLEVGRFRTLLEHIQNEMKASSENGGLRSPYHNGGHASPATSSSSPRISSSGVSSAANTNRTSYSEESVSSESSNGFTNRLNSKPLPTPIVVNGSTPVIATPVKESTPPQIPTQQHQQADTTNGTYEDFDLPALGTCVALYAFEGGADGTTVAMREGETLQLLERDEGDGWTRIRNTTSGAEGFVPTSYLNCTWY</sequence>
<dbReference type="InterPro" id="IPR001060">
    <property type="entry name" value="FCH_dom"/>
</dbReference>
<evidence type="ECO:0000259" key="7">
    <source>
        <dbReference type="PROSITE" id="PS50002"/>
    </source>
</evidence>
<keyword evidence="2 4" id="KW-0175">Coiled coil</keyword>
<dbReference type="SUPFAM" id="SSF50044">
    <property type="entry name" value="SH3-domain"/>
    <property type="match status" value="1"/>
</dbReference>
<protein>
    <submittedName>
        <fullName evidence="10">SH3 domain-containing protein</fullName>
    </submittedName>
</protein>
<dbReference type="InterPro" id="IPR027267">
    <property type="entry name" value="AH/BAR_dom_sf"/>
</dbReference>
<dbReference type="InterPro" id="IPR001452">
    <property type="entry name" value="SH3_domain"/>
</dbReference>
<dbReference type="SMART" id="SM00055">
    <property type="entry name" value="FCH"/>
    <property type="match status" value="1"/>
</dbReference>